<feature type="coiled-coil region" evidence="1">
    <location>
        <begin position="144"/>
        <end position="258"/>
    </location>
</feature>
<dbReference type="InterPro" id="IPR038807">
    <property type="entry name" value="CCDC150"/>
</dbReference>
<sequence>GMDRPVIPPLTILPTAPETFSVLEQRMRVAEEQTASLISDLQALGVSSHRLDASERSNAAYVRFTKCEKLKAQHIRPISPVRARTAFIGDGDTLWKNCENLVTRMCHMESMLQTMKLNVFRLHTDRELSTKHSGELEHRLLHMQEEHAQELKESQLEVMRLRQRLNCAIGEREREQEAKDRLSAALEIATTTKTDVTIAVEELKATKACMSQRLAKVQELQQYCQKISKEDKDIKDKLEAAESKCQEVEKDNQQLRSEIVLYWQINAIAGDRSSFTIKQL</sequence>
<organism evidence="2 3">
    <name type="scientific">Ranitomeya imitator</name>
    <name type="common">mimic poison frog</name>
    <dbReference type="NCBI Taxonomy" id="111125"/>
    <lineage>
        <taxon>Eukaryota</taxon>
        <taxon>Metazoa</taxon>
        <taxon>Chordata</taxon>
        <taxon>Craniata</taxon>
        <taxon>Vertebrata</taxon>
        <taxon>Euteleostomi</taxon>
        <taxon>Amphibia</taxon>
        <taxon>Batrachia</taxon>
        <taxon>Anura</taxon>
        <taxon>Neobatrachia</taxon>
        <taxon>Hyloidea</taxon>
        <taxon>Dendrobatidae</taxon>
        <taxon>Dendrobatinae</taxon>
        <taxon>Ranitomeya</taxon>
    </lineage>
</organism>
<gene>
    <name evidence="2" type="ORF">RIMI_LOCUS11076321</name>
</gene>
<feature type="non-terminal residue" evidence="2">
    <location>
        <position position="1"/>
    </location>
</feature>
<dbReference type="PANTHER" id="PTHR35352">
    <property type="entry name" value="COILED-COIL DOMAIN-CONTAINING PROTEIN 150"/>
    <property type="match status" value="1"/>
</dbReference>
<comment type="caution">
    <text evidence="2">The sequence shown here is derived from an EMBL/GenBank/DDBJ whole genome shotgun (WGS) entry which is preliminary data.</text>
</comment>
<evidence type="ECO:0008006" key="4">
    <source>
        <dbReference type="Google" id="ProtNLM"/>
    </source>
</evidence>
<keyword evidence="1" id="KW-0175">Coiled coil</keyword>
<keyword evidence="3" id="KW-1185">Reference proteome</keyword>
<dbReference type="PANTHER" id="PTHR35352:SF1">
    <property type="entry name" value="COILED-COIL DOMAIN-CONTAINING PROTEIN 150"/>
    <property type="match status" value="1"/>
</dbReference>
<evidence type="ECO:0000256" key="1">
    <source>
        <dbReference type="SAM" id="Coils"/>
    </source>
</evidence>
<dbReference type="Proteomes" id="UP001176940">
    <property type="component" value="Unassembled WGS sequence"/>
</dbReference>
<evidence type="ECO:0000313" key="3">
    <source>
        <dbReference type="Proteomes" id="UP001176940"/>
    </source>
</evidence>
<dbReference type="EMBL" id="CAUEEQ010024628">
    <property type="protein sequence ID" value="CAJ0945990.1"/>
    <property type="molecule type" value="Genomic_DNA"/>
</dbReference>
<accession>A0ABN9LQD8</accession>
<protein>
    <recommendedName>
        <fullName evidence="4">Coiled-coil domain-containing protein 150</fullName>
    </recommendedName>
</protein>
<evidence type="ECO:0000313" key="2">
    <source>
        <dbReference type="EMBL" id="CAJ0945990.1"/>
    </source>
</evidence>
<proteinExistence type="predicted"/>
<name>A0ABN9LQD8_9NEOB</name>
<reference evidence="2" key="1">
    <citation type="submission" date="2023-07" db="EMBL/GenBank/DDBJ databases">
        <authorList>
            <person name="Stuckert A."/>
        </authorList>
    </citation>
    <scope>NUCLEOTIDE SEQUENCE</scope>
</reference>